<evidence type="ECO:0000256" key="4">
    <source>
        <dbReference type="PROSITE-ProRule" id="PRU00433"/>
    </source>
</evidence>
<evidence type="ECO:0000256" key="1">
    <source>
        <dbReference type="ARBA" id="ARBA00022617"/>
    </source>
</evidence>
<reference evidence="7" key="1">
    <citation type="submission" date="2016-09" db="EMBL/GenBank/DDBJ databases">
        <title>Genome sequence of Chlorobaculum limnaeum.</title>
        <authorList>
            <person name="Liu Z."/>
            <person name="Tank M."/>
            <person name="Bryant D.A."/>
        </authorList>
    </citation>
    <scope>NUCLEOTIDE SEQUENCE [LARGE SCALE GENOMIC DNA]</scope>
    <source>
        <strain evidence="7">DSM 1677</strain>
    </source>
</reference>
<accession>A0A1D8D023</accession>
<protein>
    <submittedName>
        <fullName evidence="7">Sulfur oxidation c-type cytochrome SoxX</fullName>
    </submittedName>
</protein>
<dbReference type="KEGG" id="clz:BIU88_06000"/>
<dbReference type="Pfam" id="PF00034">
    <property type="entry name" value="Cytochrom_C"/>
    <property type="match status" value="1"/>
</dbReference>
<dbReference type="STRING" id="274537.BIU88_06000"/>
<keyword evidence="3 4" id="KW-0408">Iron</keyword>
<keyword evidence="2 4" id="KW-0479">Metal-binding</keyword>
<keyword evidence="5" id="KW-0732">Signal</keyword>
<feature type="domain" description="Cytochrome c" evidence="6">
    <location>
        <begin position="28"/>
        <end position="117"/>
    </location>
</feature>
<dbReference type="SUPFAM" id="SSF46626">
    <property type="entry name" value="Cytochrome c"/>
    <property type="match status" value="1"/>
</dbReference>
<dbReference type="InterPro" id="IPR030999">
    <property type="entry name" value="Thiosulf_SoxX"/>
</dbReference>
<dbReference type="NCBIfam" id="TIGR04485">
    <property type="entry name" value="thiosulf_SoxX"/>
    <property type="match status" value="1"/>
</dbReference>
<evidence type="ECO:0000256" key="2">
    <source>
        <dbReference type="ARBA" id="ARBA00022723"/>
    </source>
</evidence>
<evidence type="ECO:0000313" key="8">
    <source>
        <dbReference type="Proteomes" id="UP000095185"/>
    </source>
</evidence>
<proteinExistence type="predicted"/>
<dbReference type="EMBL" id="CP017305">
    <property type="protein sequence ID" value="AOS83741.1"/>
    <property type="molecule type" value="Genomic_DNA"/>
</dbReference>
<evidence type="ECO:0000259" key="6">
    <source>
        <dbReference type="PROSITE" id="PS51007"/>
    </source>
</evidence>
<organism evidence="7 8">
    <name type="scientific">Chlorobaculum limnaeum</name>
    <dbReference type="NCBI Taxonomy" id="274537"/>
    <lineage>
        <taxon>Bacteria</taxon>
        <taxon>Pseudomonadati</taxon>
        <taxon>Chlorobiota</taxon>
        <taxon>Chlorobiia</taxon>
        <taxon>Chlorobiales</taxon>
        <taxon>Chlorobiaceae</taxon>
        <taxon>Chlorobaculum</taxon>
    </lineage>
</organism>
<evidence type="ECO:0000313" key="7">
    <source>
        <dbReference type="EMBL" id="AOS83741.1"/>
    </source>
</evidence>
<dbReference type="InterPro" id="IPR036909">
    <property type="entry name" value="Cyt_c-like_dom_sf"/>
</dbReference>
<dbReference type="InterPro" id="IPR009056">
    <property type="entry name" value="Cyt_c-like_dom"/>
</dbReference>
<keyword evidence="1 4" id="KW-0349">Heme</keyword>
<evidence type="ECO:0000256" key="3">
    <source>
        <dbReference type="ARBA" id="ARBA00023004"/>
    </source>
</evidence>
<dbReference type="AlphaFoldDB" id="A0A1D8D023"/>
<keyword evidence="8" id="KW-1185">Reference proteome</keyword>
<dbReference type="PROSITE" id="PS51007">
    <property type="entry name" value="CYTC"/>
    <property type="match status" value="1"/>
</dbReference>
<dbReference type="GO" id="GO:0046872">
    <property type="term" value="F:metal ion binding"/>
    <property type="evidence" value="ECO:0007669"/>
    <property type="project" value="UniProtKB-KW"/>
</dbReference>
<dbReference type="Gene3D" id="1.10.760.10">
    <property type="entry name" value="Cytochrome c-like domain"/>
    <property type="match status" value="1"/>
</dbReference>
<name>A0A1D8D023_CHLLM</name>
<gene>
    <name evidence="7" type="ORF">BIU88_06000</name>
</gene>
<dbReference type="Proteomes" id="UP000095185">
    <property type="component" value="Chromosome"/>
</dbReference>
<feature type="chain" id="PRO_5009106602" evidence="5">
    <location>
        <begin position="22"/>
        <end position="117"/>
    </location>
</feature>
<dbReference type="RefSeq" id="WP_069809591.1">
    <property type="nucleotide sequence ID" value="NZ_CP017305.1"/>
</dbReference>
<dbReference type="GO" id="GO:0020037">
    <property type="term" value="F:heme binding"/>
    <property type="evidence" value="ECO:0007669"/>
    <property type="project" value="InterPro"/>
</dbReference>
<sequence>MKSSGIIAAAAILLLPALGNAAAPVVDSSVEKGKALALDTNKGNCIACHMMGEGEFPGNYGPPLIQMKERYPDQAVLRKQVEDASAINPKSIMPPFGKHGILTDSEIAQIIDYLYTL</sequence>
<evidence type="ECO:0000256" key="5">
    <source>
        <dbReference type="SAM" id="SignalP"/>
    </source>
</evidence>
<dbReference type="OrthoDB" id="9793634at2"/>
<feature type="signal peptide" evidence="5">
    <location>
        <begin position="1"/>
        <end position="21"/>
    </location>
</feature>
<dbReference type="GO" id="GO:0009055">
    <property type="term" value="F:electron transfer activity"/>
    <property type="evidence" value="ECO:0007669"/>
    <property type="project" value="InterPro"/>
</dbReference>